<evidence type="ECO:0000313" key="3">
    <source>
        <dbReference type="Proteomes" id="UP001165063"/>
    </source>
</evidence>
<dbReference type="InterPro" id="IPR036404">
    <property type="entry name" value="Jacalin-like_lectin_dom_sf"/>
</dbReference>
<dbReference type="Proteomes" id="UP001165063">
    <property type="component" value="Unassembled WGS sequence"/>
</dbReference>
<proteinExistence type="predicted"/>
<dbReference type="Pfam" id="PF01419">
    <property type="entry name" value="Jacalin"/>
    <property type="match status" value="1"/>
</dbReference>
<evidence type="ECO:0000259" key="1">
    <source>
        <dbReference type="PROSITE" id="PS51752"/>
    </source>
</evidence>
<dbReference type="SUPFAM" id="SSF55486">
    <property type="entry name" value="Metalloproteases ('zincins'), catalytic domain"/>
    <property type="match status" value="1"/>
</dbReference>
<comment type="caution">
    <text evidence="2">The sequence shown here is derived from an EMBL/GenBank/DDBJ whole genome shotgun (WGS) entry which is preliminary data.</text>
</comment>
<dbReference type="InterPro" id="IPR021917">
    <property type="entry name" value="Unchr_Zn-peptidase-like"/>
</dbReference>
<sequence>MGFFTQSVNKISISSSSEGITFENLPRDYEELQVPVYLLKGHSDAFKNGLILVESDKYSPQCFEVYKGYFKLLLNLDHGKNNFTVKHVNSSIGNNGYPTPDYNKVHTQTKFSMTYAPIQDGNLVPLVHLCVLIGRDSPLLYDCPRDKMFEGNGIETLTKKLRVGGRIMQAFTQDEMAKNGLGNRCFRFVEERTTATTSYQLERNNVQREEIKIHIVKSEHTVSEIRDANYAQQNPNATDDGMLFDFAMEALEKYGGPFSPDATSTGPPAIAAVQILDAHWDKRQNLILGHAALGGGDDHIRLAIFGSQGVHSWPVYWEGIQRAFSDCTRLNVDEVANDCDECAQYWECLTVSLGAFLHEIGHSLGCPHQEDGVMLRDYVSMNRKFLSEERKCIRTSKGRWGPVLTKDEPGWNRLDLVRFMYHPAFAVPGDFGDSEFRPPELRVNQGMRLPSGVDGGPSFIAVNENRLQIISDTGIYLIEIHVGEWSRLHYEYLPKKACNGLGAQHSIELDYDVLQKQLAPQWRGKTVKLEVLCAGFCQKSIDDLQKFLREHSSPIPGFGGHMVRKSESLGGNDGNDIITHLPPNKRIAMIRVTSGMALDGVQFFFDDNSSAGFANTKDHHSDFILDRDEFIIGANFHSGAWIDGIQFVTNKRMSPHYGGTGGSFHKLYVPQGARFLGLYGKLGDWVNQVGILYG</sequence>
<dbReference type="OrthoDB" id="74460at2759"/>
<keyword evidence="3" id="KW-1185">Reference proteome</keyword>
<evidence type="ECO:0000313" key="2">
    <source>
        <dbReference type="EMBL" id="GMG34245.1"/>
    </source>
</evidence>
<dbReference type="PANTHER" id="PTHR21054">
    <property type="entry name" value="ZINC METALLOPROTEINASE-RELATED"/>
    <property type="match status" value="1"/>
</dbReference>
<reference evidence="2" key="1">
    <citation type="submission" date="2023-04" db="EMBL/GenBank/DDBJ databases">
        <title>Ambrosiozyma monospora NBRC 1965.</title>
        <authorList>
            <person name="Ichikawa N."/>
            <person name="Sato H."/>
            <person name="Tonouchi N."/>
        </authorList>
    </citation>
    <scope>NUCLEOTIDE SEQUENCE</scope>
    <source>
        <strain evidence="2">NBRC 1965</strain>
    </source>
</reference>
<feature type="domain" description="Jacalin-type lectin" evidence="1">
    <location>
        <begin position="563"/>
        <end position="694"/>
    </location>
</feature>
<dbReference type="GO" id="GO:0005737">
    <property type="term" value="C:cytoplasm"/>
    <property type="evidence" value="ECO:0007669"/>
    <property type="project" value="TreeGrafter"/>
</dbReference>
<dbReference type="InterPro" id="IPR053002">
    <property type="entry name" value="Metalloproteinase_M10B"/>
</dbReference>
<dbReference type="SUPFAM" id="SSF51101">
    <property type="entry name" value="Mannose-binding lectins"/>
    <property type="match status" value="1"/>
</dbReference>
<protein>
    <submittedName>
        <fullName evidence="2">Unnamed protein product</fullName>
    </submittedName>
</protein>
<dbReference type="PANTHER" id="PTHR21054:SF2">
    <property type="entry name" value="MIP04191P"/>
    <property type="match status" value="1"/>
</dbReference>
<dbReference type="InterPro" id="IPR001229">
    <property type="entry name" value="Jacalin-like_lectin_dom"/>
</dbReference>
<dbReference type="AlphaFoldDB" id="A0A9W6YZ82"/>
<dbReference type="EMBL" id="BSXU01002096">
    <property type="protein sequence ID" value="GMG34245.1"/>
    <property type="molecule type" value="Genomic_DNA"/>
</dbReference>
<dbReference type="Gene3D" id="2.100.10.30">
    <property type="entry name" value="Jacalin-like lectin domain"/>
    <property type="match status" value="1"/>
</dbReference>
<accession>A0A9W6YZ82</accession>
<dbReference type="PROSITE" id="PS51752">
    <property type="entry name" value="JACALIN_LECTIN"/>
    <property type="match status" value="1"/>
</dbReference>
<gene>
    <name evidence="2" type="ORF">Amon01_000439200</name>
</gene>
<organism evidence="2 3">
    <name type="scientific">Ambrosiozyma monospora</name>
    <name type="common">Yeast</name>
    <name type="synonym">Endomycopsis monosporus</name>
    <dbReference type="NCBI Taxonomy" id="43982"/>
    <lineage>
        <taxon>Eukaryota</taxon>
        <taxon>Fungi</taxon>
        <taxon>Dikarya</taxon>
        <taxon>Ascomycota</taxon>
        <taxon>Saccharomycotina</taxon>
        <taxon>Pichiomycetes</taxon>
        <taxon>Pichiales</taxon>
        <taxon>Pichiaceae</taxon>
        <taxon>Ambrosiozyma</taxon>
    </lineage>
</organism>
<name>A0A9W6YZ82_AMBMO</name>
<dbReference type="Pfam" id="PF12044">
    <property type="entry name" value="Metallopep"/>
    <property type="match status" value="1"/>
</dbReference>